<keyword evidence="8" id="KW-1185">Reference proteome</keyword>
<comment type="caution">
    <text evidence="7">The sequence shown here is derived from an EMBL/GenBank/DDBJ whole genome shotgun (WGS) entry which is preliminary data.</text>
</comment>
<dbReference type="CDD" id="cd16465">
    <property type="entry name" value="RING-H2_PJA1_2"/>
    <property type="match status" value="1"/>
</dbReference>
<accession>A0AAD9KC45</accession>
<evidence type="ECO:0000313" key="7">
    <source>
        <dbReference type="EMBL" id="KAK2168964.1"/>
    </source>
</evidence>
<name>A0AAD9KC45_9ANNE</name>
<dbReference type="Gene3D" id="3.30.40.10">
    <property type="entry name" value="Zinc/RING finger domain, C3HC4 (zinc finger)"/>
    <property type="match status" value="1"/>
</dbReference>
<evidence type="ECO:0000256" key="1">
    <source>
        <dbReference type="ARBA" id="ARBA00022723"/>
    </source>
</evidence>
<keyword evidence="2 4" id="KW-0863">Zinc-finger</keyword>
<gene>
    <name evidence="7" type="ORF">LSH36_13g24012</name>
</gene>
<dbReference type="InterPro" id="IPR001841">
    <property type="entry name" value="Znf_RING"/>
</dbReference>
<evidence type="ECO:0000256" key="5">
    <source>
        <dbReference type="SAM" id="MobiDB-lite"/>
    </source>
</evidence>
<feature type="compositionally biased region" description="Acidic residues" evidence="5">
    <location>
        <begin position="457"/>
        <end position="467"/>
    </location>
</feature>
<dbReference type="InterPro" id="IPR013083">
    <property type="entry name" value="Znf_RING/FYVE/PHD"/>
</dbReference>
<dbReference type="SUPFAM" id="SSF57850">
    <property type="entry name" value="RING/U-box"/>
    <property type="match status" value="1"/>
</dbReference>
<dbReference type="InterPro" id="IPR053238">
    <property type="entry name" value="RING-H2_zinc_finger"/>
</dbReference>
<evidence type="ECO:0000259" key="6">
    <source>
        <dbReference type="PROSITE" id="PS50089"/>
    </source>
</evidence>
<feature type="compositionally biased region" description="Basic and acidic residues" evidence="5">
    <location>
        <begin position="445"/>
        <end position="455"/>
    </location>
</feature>
<sequence>MLSTSCRVLFSEASNGIESSEEAATCAMDELNSNSYLDHMISESVESAVINVIGHSVQQVLGDMDHPTDDLIAVVGHTVEESVKEVIEEYTVENKAEIDHSSLHGTAGSHKTFGAEFLSTDQDLGIASRSELHKDRNRSTLLSDKLEATDDKKINNWKEAGQALRKALCQLGDANIGCDMSSSSQNDDTVCSGRPVVDTHSWKHIEQPRSDLCITSMQSTDRVDDQTRSNKTELRLARSMEQSFVWSNEVDPMNQMWKEYEGSSTNVPQPISSDCPTQVYKQNGKDTSGTQPIGGSDVSLAELRQRMRRLVATLPISANQMPRTLGVDINSERAVHNGTMSAGELTTRHSPRMTRRRHHRTCRSSLVLSDDENETCVRHIPPKLCKIVRKNVDVKTKNPHTNSGCGKCHASVEKIPLCVNNVCDNIIEPKITADGSLTLSSQKTVLDKSESKSGQEAEGEFADEQSPESESAFTDVDNEVVTSGIKQTESVANFADVESCESEREKQMEVQEHISCFQSSELAIASINISDNLWNKFENDDTGKISPLDSDLVDEREEDDFNVVRNTDKTLSDNDSDELESYDLPDVGVLSESVSDDDLDLTLSYKDMKSLQDISITDSSSDAETGVEADDEFECDCFLCQCPRDMNFQNTQDNSRQGDDDDEGEINSRYVDDLNELFLSYSHGSNSDDNNTGVEDVTATSTSPLGLLTSDSYGRDVLDLMFMNVIMHMLSVYPDLLTEQTPPPVPDVIFKGFTIIKVTQSFIDSESACPICLCKFELEEELKQLPCAHLFHSLCIQAWVQKAGTCPVCRHNLVLPLRETNT</sequence>
<dbReference type="PANTHER" id="PTHR14155">
    <property type="entry name" value="RING FINGER DOMAIN-CONTAINING"/>
    <property type="match status" value="1"/>
</dbReference>
<dbReference type="AlphaFoldDB" id="A0AAD9KC45"/>
<feature type="region of interest" description="Disordered" evidence="5">
    <location>
        <begin position="445"/>
        <end position="476"/>
    </location>
</feature>
<feature type="domain" description="RING-type" evidence="6">
    <location>
        <begin position="769"/>
        <end position="810"/>
    </location>
</feature>
<evidence type="ECO:0000313" key="8">
    <source>
        <dbReference type="Proteomes" id="UP001208570"/>
    </source>
</evidence>
<dbReference type="PROSITE" id="PS50089">
    <property type="entry name" value="ZF_RING_2"/>
    <property type="match status" value="1"/>
</dbReference>
<dbReference type="EMBL" id="JAODUP010000013">
    <property type="protein sequence ID" value="KAK2168964.1"/>
    <property type="molecule type" value="Genomic_DNA"/>
</dbReference>
<dbReference type="Pfam" id="PF13639">
    <property type="entry name" value="zf-RING_2"/>
    <property type="match status" value="1"/>
</dbReference>
<keyword evidence="1" id="KW-0479">Metal-binding</keyword>
<dbReference type="Proteomes" id="UP001208570">
    <property type="component" value="Unassembled WGS sequence"/>
</dbReference>
<dbReference type="PANTHER" id="PTHR14155:SF627">
    <property type="entry name" value="OS06G0192800 PROTEIN"/>
    <property type="match status" value="1"/>
</dbReference>
<proteinExistence type="predicted"/>
<keyword evidence="3" id="KW-0862">Zinc</keyword>
<evidence type="ECO:0000256" key="3">
    <source>
        <dbReference type="ARBA" id="ARBA00022833"/>
    </source>
</evidence>
<dbReference type="GO" id="GO:0008270">
    <property type="term" value="F:zinc ion binding"/>
    <property type="evidence" value="ECO:0007669"/>
    <property type="project" value="UniProtKB-KW"/>
</dbReference>
<protein>
    <recommendedName>
        <fullName evidence="6">RING-type domain-containing protein</fullName>
    </recommendedName>
</protein>
<evidence type="ECO:0000256" key="4">
    <source>
        <dbReference type="PROSITE-ProRule" id="PRU00175"/>
    </source>
</evidence>
<reference evidence="7" key="1">
    <citation type="journal article" date="2023" name="Mol. Biol. Evol.">
        <title>Third-Generation Sequencing Reveals the Adaptive Role of the Epigenome in Three Deep-Sea Polychaetes.</title>
        <authorList>
            <person name="Perez M."/>
            <person name="Aroh O."/>
            <person name="Sun Y."/>
            <person name="Lan Y."/>
            <person name="Juniper S.K."/>
            <person name="Young C.R."/>
            <person name="Angers B."/>
            <person name="Qian P.Y."/>
        </authorList>
    </citation>
    <scope>NUCLEOTIDE SEQUENCE</scope>
    <source>
        <strain evidence="7">P08H-3</strain>
    </source>
</reference>
<dbReference type="SMART" id="SM00184">
    <property type="entry name" value="RING"/>
    <property type="match status" value="1"/>
</dbReference>
<organism evidence="7 8">
    <name type="scientific">Paralvinella palmiformis</name>
    <dbReference type="NCBI Taxonomy" id="53620"/>
    <lineage>
        <taxon>Eukaryota</taxon>
        <taxon>Metazoa</taxon>
        <taxon>Spiralia</taxon>
        <taxon>Lophotrochozoa</taxon>
        <taxon>Annelida</taxon>
        <taxon>Polychaeta</taxon>
        <taxon>Sedentaria</taxon>
        <taxon>Canalipalpata</taxon>
        <taxon>Terebellida</taxon>
        <taxon>Terebelliformia</taxon>
        <taxon>Alvinellidae</taxon>
        <taxon>Paralvinella</taxon>
    </lineage>
</organism>
<evidence type="ECO:0000256" key="2">
    <source>
        <dbReference type="ARBA" id="ARBA00022771"/>
    </source>
</evidence>